<organism evidence="7 8">
    <name type="scientific">Peribacillus castrilensis</name>
    <dbReference type="NCBI Taxonomy" id="2897690"/>
    <lineage>
        <taxon>Bacteria</taxon>
        <taxon>Bacillati</taxon>
        <taxon>Bacillota</taxon>
        <taxon>Bacilli</taxon>
        <taxon>Bacillales</taxon>
        <taxon>Bacillaceae</taxon>
        <taxon>Peribacillus</taxon>
    </lineage>
</organism>
<feature type="transmembrane region" description="Helical" evidence="6">
    <location>
        <begin position="51"/>
        <end position="77"/>
    </location>
</feature>
<evidence type="ECO:0000256" key="1">
    <source>
        <dbReference type="ARBA" id="ARBA00004613"/>
    </source>
</evidence>
<keyword evidence="6" id="KW-1133">Transmembrane helix</keyword>
<evidence type="ECO:0000256" key="6">
    <source>
        <dbReference type="SAM" id="Phobius"/>
    </source>
</evidence>
<accession>A0AAW9N5B0</accession>
<evidence type="ECO:0000256" key="5">
    <source>
        <dbReference type="ARBA" id="ARBA00023048"/>
    </source>
</evidence>
<dbReference type="Proteomes" id="UP001307168">
    <property type="component" value="Unassembled WGS sequence"/>
</dbReference>
<dbReference type="RefSeq" id="WP_367405891.1">
    <property type="nucleotide sequence ID" value="NZ_JARNBH010000002.1"/>
</dbReference>
<comment type="caution">
    <text evidence="7">The sequence shown here is derived from an EMBL/GenBank/DDBJ whole genome shotgun (WGS) entry which is preliminary data.</text>
</comment>
<reference evidence="7 8" key="1">
    <citation type="submission" date="2023-03" db="EMBL/GenBank/DDBJ databases">
        <title>Bacillus Genome Sequencing.</title>
        <authorList>
            <person name="Dunlap C."/>
        </authorList>
    </citation>
    <scope>NUCLEOTIDE SEQUENCE [LARGE SCALE GENOMIC DNA]</scope>
    <source>
        <strain evidence="7 8">B-41290</strain>
    </source>
</reference>
<evidence type="ECO:0000313" key="8">
    <source>
        <dbReference type="Proteomes" id="UP001307168"/>
    </source>
</evidence>
<gene>
    <name evidence="7" type="ORF">P4706_00565</name>
</gene>
<dbReference type="InterPro" id="IPR020038">
    <property type="entry name" value="Circ_bacteriocin"/>
</dbReference>
<dbReference type="GO" id="GO:0031640">
    <property type="term" value="P:killing of cells of another organism"/>
    <property type="evidence" value="ECO:0007669"/>
    <property type="project" value="UniProtKB-KW"/>
</dbReference>
<dbReference type="GO" id="GO:0042742">
    <property type="term" value="P:defense response to bacterium"/>
    <property type="evidence" value="ECO:0007669"/>
    <property type="project" value="UniProtKB-KW"/>
</dbReference>
<sequence>MNLTLNKNSLFYVSAMILALSFLTISFPYLAANLGISTAVAGKIITVIDTYSTIATIVSLAGVIVGYGVISTALVITAKKVISKYGKGYATTW</sequence>
<protein>
    <submittedName>
        <fullName evidence="7">Uberolysin/carnocyclin family circular bacteriocin</fullName>
    </submittedName>
</protein>
<dbReference type="EMBL" id="JARNBH010000002">
    <property type="protein sequence ID" value="MEC0271573.1"/>
    <property type="molecule type" value="Genomic_DNA"/>
</dbReference>
<evidence type="ECO:0000256" key="3">
    <source>
        <dbReference type="ARBA" id="ARBA00022529"/>
    </source>
</evidence>
<keyword evidence="6" id="KW-0472">Membrane</keyword>
<keyword evidence="2" id="KW-0964">Secreted</keyword>
<keyword evidence="8" id="KW-1185">Reference proteome</keyword>
<proteinExistence type="predicted"/>
<dbReference type="InterPro" id="IPR009086">
    <property type="entry name" value="Bacteriocin_AS48"/>
</dbReference>
<dbReference type="Gene3D" id="1.20.225.10">
    <property type="entry name" value="Bacteriocin AS-48"/>
    <property type="match status" value="1"/>
</dbReference>
<dbReference type="AlphaFoldDB" id="A0AAW9N5B0"/>
<dbReference type="GO" id="GO:0005576">
    <property type="term" value="C:extracellular region"/>
    <property type="evidence" value="ECO:0007669"/>
    <property type="project" value="UniProtKB-SubCell"/>
</dbReference>
<keyword evidence="5" id="KW-0078">Bacteriocin</keyword>
<evidence type="ECO:0000256" key="2">
    <source>
        <dbReference type="ARBA" id="ARBA00022525"/>
    </source>
</evidence>
<comment type="subcellular location">
    <subcellularLocation>
        <location evidence="1">Secreted</location>
    </subcellularLocation>
</comment>
<evidence type="ECO:0000313" key="7">
    <source>
        <dbReference type="EMBL" id="MEC0271573.1"/>
    </source>
</evidence>
<name>A0AAW9N5B0_9BACI</name>
<dbReference type="Pfam" id="PF09221">
    <property type="entry name" value="Bacteriocin_IId"/>
    <property type="match status" value="1"/>
</dbReference>
<evidence type="ECO:0000256" key="4">
    <source>
        <dbReference type="ARBA" id="ARBA00023022"/>
    </source>
</evidence>
<keyword evidence="4" id="KW-0044">Antibiotic</keyword>
<feature type="transmembrane region" description="Helical" evidence="6">
    <location>
        <begin position="12"/>
        <end position="31"/>
    </location>
</feature>
<keyword evidence="3" id="KW-0929">Antimicrobial</keyword>
<dbReference type="NCBIfam" id="TIGR03651">
    <property type="entry name" value="circ_ocin_uber"/>
    <property type="match status" value="1"/>
</dbReference>
<keyword evidence="6" id="KW-0812">Transmembrane</keyword>